<gene>
    <name evidence="1" type="ORF">L1987_15107</name>
</gene>
<evidence type="ECO:0000313" key="2">
    <source>
        <dbReference type="Proteomes" id="UP001056120"/>
    </source>
</evidence>
<comment type="caution">
    <text evidence="1">The sequence shown here is derived from an EMBL/GenBank/DDBJ whole genome shotgun (WGS) entry which is preliminary data.</text>
</comment>
<sequence length="96" mass="11366">MARRHSATEMELSHEETEVLDNYPYFQFSCGTQAWTRFQSERHELTLPRWAEILDVYTATETETPLFYDAHMEAPVDMLIAWWPKISIEPWSGILD</sequence>
<proteinExistence type="predicted"/>
<keyword evidence="2" id="KW-1185">Reference proteome</keyword>
<protein>
    <submittedName>
        <fullName evidence="1">Uncharacterized protein</fullName>
    </submittedName>
</protein>
<dbReference type="Proteomes" id="UP001056120">
    <property type="component" value="Linkage Group LG05"/>
</dbReference>
<organism evidence="1 2">
    <name type="scientific">Smallanthus sonchifolius</name>
    <dbReference type="NCBI Taxonomy" id="185202"/>
    <lineage>
        <taxon>Eukaryota</taxon>
        <taxon>Viridiplantae</taxon>
        <taxon>Streptophyta</taxon>
        <taxon>Embryophyta</taxon>
        <taxon>Tracheophyta</taxon>
        <taxon>Spermatophyta</taxon>
        <taxon>Magnoliopsida</taxon>
        <taxon>eudicotyledons</taxon>
        <taxon>Gunneridae</taxon>
        <taxon>Pentapetalae</taxon>
        <taxon>asterids</taxon>
        <taxon>campanulids</taxon>
        <taxon>Asterales</taxon>
        <taxon>Asteraceae</taxon>
        <taxon>Asteroideae</taxon>
        <taxon>Heliantheae alliance</taxon>
        <taxon>Millerieae</taxon>
        <taxon>Smallanthus</taxon>
    </lineage>
</organism>
<evidence type="ECO:0000313" key="1">
    <source>
        <dbReference type="EMBL" id="KAI3815440.1"/>
    </source>
</evidence>
<dbReference type="EMBL" id="CM042022">
    <property type="protein sequence ID" value="KAI3815440.1"/>
    <property type="molecule type" value="Genomic_DNA"/>
</dbReference>
<reference evidence="1 2" key="2">
    <citation type="journal article" date="2022" name="Mol. Ecol. Resour.">
        <title>The genomes of chicory, endive, great burdock and yacon provide insights into Asteraceae paleo-polyploidization history and plant inulin production.</title>
        <authorList>
            <person name="Fan W."/>
            <person name="Wang S."/>
            <person name="Wang H."/>
            <person name="Wang A."/>
            <person name="Jiang F."/>
            <person name="Liu H."/>
            <person name="Zhao H."/>
            <person name="Xu D."/>
            <person name="Zhang Y."/>
        </authorList>
    </citation>
    <scope>NUCLEOTIDE SEQUENCE [LARGE SCALE GENOMIC DNA]</scope>
    <source>
        <strain evidence="2">cv. Yunnan</strain>
        <tissue evidence="1">Leaves</tissue>
    </source>
</reference>
<accession>A0ACB9J6P5</accession>
<name>A0ACB9J6P5_9ASTR</name>
<reference evidence="2" key="1">
    <citation type="journal article" date="2022" name="Mol. Ecol. Resour.">
        <title>The genomes of chicory, endive, great burdock and yacon provide insights into Asteraceae palaeo-polyploidization history and plant inulin production.</title>
        <authorList>
            <person name="Fan W."/>
            <person name="Wang S."/>
            <person name="Wang H."/>
            <person name="Wang A."/>
            <person name="Jiang F."/>
            <person name="Liu H."/>
            <person name="Zhao H."/>
            <person name="Xu D."/>
            <person name="Zhang Y."/>
        </authorList>
    </citation>
    <scope>NUCLEOTIDE SEQUENCE [LARGE SCALE GENOMIC DNA]</scope>
    <source>
        <strain evidence="2">cv. Yunnan</strain>
    </source>
</reference>